<evidence type="ECO:0000313" key="2">
    <source>
        <dbReference type="EMBL" id="KTD24425.1"/>
    </source>
</evidence>
<protein>
    <submittedName>
        <fullName evidence="2">Uncharacterized protein</fullName>
    </submittedName>
</protein>
<keyword evidence="3" id="KW-1185">Reference proteome</keyword>
<dbReference type="RefSeq" id="WP_058453211.1">
    <property type="nucleotide sequence ID" value="NZ_CAAAIB010000007.1"/>
</dbReference>
<name>A0A0W0VWV6_9GAMM</name>
<organism evidence="2 3">
    <name type="scientific">Legionella maceachernii</name>
    <dbReference type="NCBI Taxonomy" id="466"/>
    <lineage>
        <taxon>Bacteria</taxon>
        <taxon>Pseudomonadati</taxon>
        <taxon>Pseudomonadota</taxon>
        <taxon>Gammaproteobacteria</taxon>
        <taxon>Legionellales</taxon>
        <taxon>Legionellaceae</taxon>
        <taxon>Legionella</taxon>
    </lineage>
</organism>
<gene>
    <name evidence="2" type="ORF">Lmac_2512</name>
</gene>
<comment type="caution">
    <text evidence="2">The sequence shown here is derived from an EMBL/GenBank/DDBJ whole genome shotgun (WGS) entry which is preliminary data.</text>
</comment>
<feature type="compositionally biased region" description="Basic and acidic residues" evidence="1">
    <location>
        <begin position="7"/>
        <end position="16"/>
    </location>
</feature>
<dbReference type="Proteomes" id="UP000054908">
    <property type="component" value="Unassembled WGS sequence"/>
</dbReference>
<feature type="compositionally biased region" description="Basic residues" evidence="1">
    <location>
        <begin position="34"/>
        <end position="45"/>
    </location>
</feature>
<dbReference type="AlphaFoldDB" id="A0A0W0VWV6"/>
<dbReference type="PATRIC" id="fig|466.6.peg.2679"/>
<reference evidence="2 3" key="1">
    <citation type="submission" date="2015-11" db="EMBL/GenBank/DDBJ databases">
        <title>Genomic analysis of 38 Legionella species identifies large and diverse effector repertoires.</title>
        <authorList>
            <person name="Burstein D."/>
            <person name="Amaro F."/>
            <person name="Zusman T."/>
            <person name="Lifshitz Z."/>
            <person name="Cohen O."/>
            <person name="Gilbert J.A."/>
            <person name="Pupko T."/>
            <person name="Shuman H.A."/>
            <person name="Segal G."/>
        </authorList>
    </citation>
    <scope>NUCLEOTIDE SEQUENCE [LARGE SCALE GENOMIC DNA]</scope>
    <source>
        <strain evidence="2 3">PX-1-G2-E2</strain>
    </source>
</reference>
<accession>A0A0W0VWV6</accession>
<feature type="region of interest" description="Disordered" evidence="1">
    <location>
        <begin position="1"/>
        <end position="66"/>
    </location>
</feature>
<dbReference type="STRING" id="466.Lmac_2512"/>
<evidence type="ECO:0000256" key="1">
    <source>
        <dbReference type="SAM" id="MobiDB-lite"/>
    </source>
</evidence>
<dbReference type="EMBL" id="LNYL01000050">
    <property type="protein sequence ID" value="KTD24425.1"/>
    <property type="molecule type" value="Genomic_DNA"/>
</dbReference>
<evidence type="ECO:0000313" key="3">
    <source>
        <dbReference type="Proteomes" id="UP000054908"/>
    </source>
</evidence>
<proteinExistence type="predicted"/>
<sequence>MNIHHNTKSDRHDPLKQHSRISKHQALRDEKSKSKMTTRRRKIKKERSLDEALKETFPASDSVTKY</sequence>